<gene>
    <name evidence="2" type="ORF">IM676_12135</name>
</gene>
<dbReference type="KEGG" id="aee:IM676_12135"/>
<dbReference type="Proteomes" id="UP000593846">
    <property type="component" value="Chromosome"/>
</dbReference>
<dbReference type="AlphaFoldDB" id="A0A7U3NM43"/>
<keyword evidence="3" id="KW-1185">Reference proteome</keyword>
<evidence type="ECO:0000259" key="1">
    <source>
        <dbReference type="SMART" id="SM00930"/>
    </source>
</evidence>
<protein>
    <submittedName>
        <fullName evidence="2">NIL domain-containing protein</fullName>
    </submittedName>
</protein>
<evidence type="ECO:0000313" key="2">
    <source>
        <dbReference type="EMBL" id="QOV21499.1"/>
    </source>
</evidence>
<accession>A0A7U3NM43</accession>
<organism evidence="2 3">
    <name type="scientific">Anabaenopsis elenkinii CCIBt3563</name>
    <dbReference type="NCBI Taxonomy" id="2779889"/>
    <lineage>
        <taxon>Bacteria</taxon>
        <taxon>Bacillati</taxon>
        <taxon>Cyanobacteriota</taxon>
        <taxon>Cyanophyceae</taxon>
        <taxon>Nostocales</taxon>
        <taxon>Nodulariaceae</taxon>
        <taxon>Anabaenopsis</taxon>
    </lineage>
</organism>
<sequence>MPRKKIHPLTPIYSRIRIPLHYQRQPLISRLVSRYGVTVNINAAMLSATDSHGWFDLQLQGKSQHIYDGLLYLHNLGVDLMHTGITQGMQHNLGSRSFPRPRTEIPTPAPSYTYQNYGSQSYRMGLQICILKDYYQTPIIFDLVSRYGITVNIIGASLPANQQEDGWFDLDLWGKPQQLFSSCDYLQKLNLPLWLDASSLHGQII</sequence>
<reference evidence="3" key="1">
    <citation type="submission" date="2020-10" db="EMBL/GenBank/DDBJ databases">
        <title>Genome-based taxonomic classification of the species Anabaenopsis elenkinii.</title>
        <authorList>
            <person name="Delbaje E."/>
            <person name="Andreote A.P.D."/>
            <person name="Pellegrinetti T.A."/>
            <person name="Cruz R.B."/>
            <person name="Branco L.H.Z."/>
            <person name="Fiore M.F."/>
        </authorList>
    </citation>
    <scope>NUCLEOTIDE SEQUENCE [LARGE SCALE GENOMIC DNA]</scope>
    <source>
        <strain evidence="3">CCIBt3563</strain>
    </source>
</reference>
<dbReference type="EMBL" id="CP063311">
    <property type="protein sequence ID" value="QOV21499.1"/>
    <property type="molecule type" value="Genomic_DNA"/>
</dbReference>
<name>A0A7U3NM43_9CYAN</name>
<dbReference type="InterPro" id="IPR045865">
    <property type="entry name" value="ACT-like_dom_sf"/>
</dbReference>
<evidence type="ECO:0000313" key="3">
    <source>
        <dbReference type="Proteomes" id="UP000593846"/>
    </source>
</evidence>
<dbReference type="SUPFAM" id="SSF55021">
    <property type="entry name" value="ACT-like"/>
    <property type="match status" value="2"/>
</dbReference>
<feature type="domain" description="NIL" evidence="1">
    <location>
        <begin position="122"/>
        <end position="196"/>
    </location>
</feature>
<dbReference type="SMART" id="SM00930">
    <property type="entry name" value="NIL"/>
    <property type="match status" value="2"/>
</dbReference>
<proteinExistence type="predicted"/>
<dbReference type="InterPro" id="IPR018449">
    <property type="entry name" value="NIL_domain"/>
</dbReference>
<dbReference type="Pfam" id="PF09383">
    <property type="entry name" value="NIL"/>
    <property type="match status" value="2"/>
</dbReference>
<feature type="domain" description="NIL" evidence="1">
    <location>
        <begin position="14"/>
        <end position="83"/>
    </location>
</feature>
<dbReference type="RefSeq" id="WP_200987154.1">
    <property type="nucleotide sequence ID" value="NZ_CP063311.1"/>
</dbReference>
<dbReference type="Gene3D" id="3.30.70.260">
    <property type="match status" value="2"/>
</dbReference>